<dbReference type="PANTHER" id="PTHR48079">
    <property type="entry name" value="PROTEIN YEEZ"/>
    <property type="match status" value="1"/>
</dbReference>
<dbReference type="Gene3D" id="3.40.50.720">
    <property type="entry name" value="NAD(P)-binding Rossmann-like Domain"/>
    <property type="match status" value="1"/>
</dbReference>
<dbReference type="InterPro" id="IPR036291">
    <property type="entry name" value="NAD(P)-bd_dom_sf"/>
</dbReference>
<gene>
    <name evidence="2" type="ORF">ACFSJG_09110</name>
</gene>
<reference evidence="3" key="1">
    <citation type="journal article" date="2019" name="Int. J. Syst. Evol. Microbiol.">
        <title>The Global Catalogue of Microorganisms (GCM) 10K type strain sequencing project: providing services to taxonomists for standard genome sequencing and annotation.</title>
        <authorList>
            <consortium name="The Broad Institute Genomics Platform"/>
            <consortium name="The Broad Institute Genome Sequencing Center for Infectious Disease"/>
            <person name="Wu L."/>
            <person name="Ma J."/>
        </authorList>
    </citation>
    <scope>NUCLEOTIDE SEQUENCE [LARGE SCALE GENOMIC DNA]</scope>
    <source>
        <strain evidence="3">DT72</strain>
    </source>
</reference>
<name>A0ABW4P2Z8_9NOCA</name>
<dbReference type="Proteomes" id="UP001597286">
    <property type="component" value="Unassembled WGS sequence"/>
</dbReference>
<dbReference type="SUPFAM" id="SSF51735">
    <property type="entry name" value="NAD(P)-binding Rossmann-fold domains"/>
    <property type="match status" value="1"/>
</dbReference>
<keyword evidence="3" id="KW-1185">Reference proteome</keyword>
<dbReference type="PANTHER" id="PTHR48079:SF6">
    <property type="entry name" value="NAD(P)-BINDING DOMAIN-CONTAINING PROTEIN-RELATED"/>
    <property type="match status" value="1"/>
</dbReference>
<protein>
    <submittedName>
        <fullName evidence="2">NAD-dependent epimerase/dehydratase family protein</fullName>
    </submittedName>
</protein>
<evidence type="ECO:0000313" key="3">
    <source>
        <dbReference type="Proteomes" id="UP001597286"/>
    </source>
</evidence>
<proteinExistence type="predicted"/>
<organism evidence="2 3">
    <name type="scientific">Rhodococcus gannanensis</name>
    <dbReference type="NCBI Taxonomy" id="1960308"/>
    <lineage>
        <taxon>Bacteria</taxon>
        <taxon>Bacillati</taxon>
        <taxon>Actinomycetota</taxon>
        <taxon>Actinomycetes</taxon>
        <taxon>Mycobacteriales</taxon>
        <taxon>Nocardiaceae</taxon>
        <taxon>Rhodococcus</taxon>
    </lineage>
</organism>
<comment type="caution">
    <text evidence="2">The sequence shown here is derived from an EMBL/GenBank/DDBJ whole genome shotgun (WGS) entry which is preliminary data.</text>
</comment>
<sequence>MSNHYVVTGAGPVGWTVATQLADRGDRVRLLTRSGSGPEHPAIERRRVDVSTPCALDPHLDGAAAVFHCTHGSAYSAAAWRRELPATEAAVLDAAGRAGAVVVFPESLYSYGPVDGPITEATPRTATTGKLGVRADLLRARERSATPTVSVAASDFFGPQVITAHGGERLVATLLAGRRIRVMGSLDQPHSFTYVPDLAAAMIAAADRPAVWNSVLHAPTGPAPTQRQLVQAHADAAGITDPKVGTLPVWSLRALATVHGPTRELAEMLYQFERPFVLDSTRSEHLLDLTPTPLPEAAAASVAWWRDRNATRTAVGSGGGQR</sequence>
<feature type="domain" description="NAD-dependent epimerase/dehydratase" evidence="1">
    <location>
        <begin position="6"/>
        <end position="209"/>
    </location>
</feature>
<evidence type="ECO:0000259" key="1">
    <source>
        <dbReference type="Pfam" id="PF01370"/>
    </source>
</evidence>
<dbReference type="RefSeq" id="WP_378484873.1">
    <property type="nucleotide sequence ID" value="NZ_JBHUFB010000009.1"/>
</dbReference>
<dbReference type="InterPro" id="IPR001509">
    <property type="entry name" value="Epimerase_deHydtase"/>
</dbReference>
<dbReference type="EMBL" id="JBHUFB010000009">
    <property type="protein sequence ID" value="MFD1812368.1"/>
    <property type="molecule type" value="Genomic_DNA"/>
</dbReference>
<accession>A0ABW4P2Z8</accession>
<dbReference type="Pfam" id="PF01370">
    <property type="entry name" value="Epimerase"/>
    <property type="match status" value="1"/>
</dbReference>
<evidence type="ECO:0000313" key="2">
    <source>
        <dbReference type="EMBL" id="MFD1812368.1"/>
    </source>
</evidence>
<dbReference type="InterPro" id="IPR051783">
    <property type="entry name" value="NAD(P)-dependent_oxidoreduct"/>
</dbReference>